<dbReference type="PATRIC" id="fig|354243.3.peg.4857"/>
<reference evidence="1 2" key="1">
    <citation type="submission" date="2015-06" db="EMBL/GenBank/DDBJ databases">
        <title>Genome sequence of Mycobacterium kumamotonense strain Roo.</title>
        <authorList>
            <person name="Greninger A.L."/>
            <person name="Cunningham G."/>
            <person name="Miller S."/>
        </authorList>
    </citation>
    <scope>NUCLEOTIDE SEQUENCE [LARGE SCALE GENOMIC DNA]</scope>
    <source>
        <strain evidence="1 2">Roo</strain>
    </source>
</reference>
<evidence type="ECO:0000313" key="2">
    <source>
        <dbReference type="Proteomes" id="UP000092668"/>
    </source>
</evidence>
<proteinExistence type="predicted"/>
<keyword evidence="2" id="KW-1185">Reference proteome</keyword>
<dbReference type="Proteomes" id="UP000092668">
    <property type="component" value="Unassembled WGS sequence"/>
</dbReference>
<dbReference type="RefSeq" id="WP_205634672.1">
    <property type="nucleotide sequence ID" value="NZ_LFOE01000090.1"/>
</dbReference>
<comment type="caution">
    <text evidence="1">The sequence shown here is derived from an EMBL/GenBank/DDBJ whole genome shotgun (WGS) entry which is preliminary data.</text>
</comment>
<accession>A0A1B8S9H4</accession>
<evidence type="ECO:0000313" key="1">
    <source>
        <dbReference type="EMBL" id="OBY29374.1"/>
    </source>
</evidence>
<feature type="non-terminal residue" evidence="1">
    <location>
        <position position="1"/>
    </location>
</feature>
<dbReference type="AlphaFoldDB" id="A0A1B8S9H4"/>
<sequence length="137" mass="15948">EYFTRPAPWHPATILTDWLISYVLELSYTSWRLQPYAVDLGDEGPPFRWDSERRALLRADLDAAFLHIYGLRRDEAEHVLDSFFVVRKYEERDFGEYRTRRLVLQAYDRMAAAIANGGTGWKPLADVPAGHGPRHQQ</sequence>
<organism evidence="1 2">
    <name type="scientific">Mycolicibacter kumamotonensis</name>
    <dbReference type="NCBI Taxonomy" id="354243"/>
    <lineage>
        <taxon>Bacteria</taxon>
        <taxon>Bacillati</taxon>
        <taxon>Actinomycetota</taxon>
        <taxon>Actinomycetes</taxon>
        <taxon>Mycobacteriales</taxon>
        <taxon>Mycobacteriaceae</taxon>
        <taxon>Mycolicibacter</taxon>
    </lineage>
</organism>
<gene>
    <name evidence="1" type="ORF">ACT18_23415</name>
</gene>
<protein>
    <submittedName>
        <fullName evidence="1">Uncharacterized protein</fullName>
    </submittedName>
</protein>
<name>A0A1B8S9H4_9MYCO</name>
<dbReference type="EMBL" id="LFOE01000090">
    <property type="protein sequence ID" value="OBY29374.1"/>
    <property type="molecule type" value="Genomic_DNA"/>
</dbReference>